<dbReference type="PIRSF" id="PIRSF036382">
    <property type="entry name" value="RR_antiterm"/>
    <property type="match status" value="1"/>
</dbReference>
<dbReference type="Gene3D" id="3.40.50.2300">
    <property type="match status" value="1"/>
</dbReference>
<reference evidence="4" key="1">
    <citation type="submission" date="2020-05" db="EMBL/GenBank/DDBJ databases">
        <authorList>
            <person name="Chiriac C."/>
            <person name="Salcher M."/>
            <person name="Ghai R."/>
            <person name="Kavagutti S V."/>
        </authorList>
    </citation>
    <scope>NUCLEOTIDE SEQUENCE</scope>
</reference>
<gene>
    <name evidence="4" type="ORF">UFOPK2195_00661</name>
</gene>
<dbReference type="EMBL" id="CAEZWH010000113">
    <property type="protein sequence ID" value="CAB4654440.1"/>
    <property type="molecule type" value="Genomic_DNA"/>
</dbReference>
<dbReference type="InterPro" id="IPR008327">
    <property type="entry name" value="Sig_transdc_resp-reg_antiterm"/>
</dbReference>
<feature type="domain" description="ANTAR" evidence="3">
    <location>
        <begin position="129"/>
        <end position="190"/>
    </location>
</feature>
<feature type="domain" description="Response regulatory" evidence="2">
    <location>
        <begin position="9"/>
        <end position="123"/>
    </location>
</feature>
<dbReference type="InterPro" id="IPR005561">
    <property type="entry name" value="ANTAR"/>
</dbReference>
<evidence type="ECO:0000256" key="1">
    <source>
        <dbReference type="ARBA" id="ARBA00022553"/>
    </source>
</evidence>
<dbReference type="Gene3D" id="1.10.10.10">
    <property type="entry name" value="Winged helix-like DNA-binding domain superfamily/Winged helix DNA-binding domain"/>
    <property type="match status" value="1"/>
</dbReference>
<evidence type="ECO:0000313" key="4">
    <source>
        <dbReference type="EMBL" id="CAB4654440.1"/>
    </source>
</evidence>
<dbReference type="SUPFAM" id="SSF52172">
    <property type="entry name" value="CheY-like"/>
    <property type="match status" value="1"/>
</dbReference>
<keyword evidence="1" id="KW-0597">Phosphoprotein</keyword>
<dbReference type="InterPro" id="IPR050595">
    <property type="entry name" value="Bact_response_regulator"/>
</dbReference>
<protein>
    <submittedName>
        <fullName evidence="4">Unannotated protein</fullName>
    </submittedName>
</protein>
<dbReference type="SMART" id="SM01012">
    <property type="entry name" value="ANTAR"/>
    <property type="match status" value="1"/>
</dbReference>
<evidence type="ECO:0000259" key="3">
    <source>
        <dbReference type="PROSITE" id="PS50921"/>
    </source>
</evidence>
<dbReference type="SMART" id="SM00448">
    <property type="entry name" value="REC"/>
    <property type="match status" value="1"/>
</dbReference>
<name>A0A6J6KXB9_9ZZZZ</name>
<proteinExistence type="predicted"/>
<dbReference type="PANTHER" id="PTHR44591">
    <property type="entry name" value="STRESS RESPONSE REGULATOR PROTEIN 1"/>
    <property type="match status" value="1"/>
</dbReference>
<dbReference type="Pfam" id="PF03861">
    <property type="entry name" value="ANTAR"/>
    <property type="match status" value="1"/>
</dbReference>
<dbReference type="Pfam" id="PF00072">
    <property type="entry name" value="Response_reg"/>
    <property type="match status" value="1"/>
</dbReference>
<dbReference type="InterPro" id="IPR001789">
    <property type="entry name" value="Sig_transdc_resp-reg_receiver"/>
</dbReference>
<dbReference type="PROSITE" id="PS50921">
    <property type="entry name" value="ANTAR"/>
    <property type="match status" value="1"/>
</dbReference>
<dbReference type="InterPro" id="IPR036388">
    <property type="entry name" value="WH-like_DNA-bd_sf"/>
</dbReference>
<dbReference type="PANTHER" id="PTHR44591:SF18">
    <property type="entry name" value="REGULATORY PROTEIN"/>
    <property type="match status" value="1"/>
</dbReference>
<dbReference type="AlphaFoldDB" id="A0A6J6KXB9"/>
<evidence type="ECO:0000259" key="2">
    <source>
        <dbReference type="PROSITE" id="PS50110"/>
    </source>
</evidence>
<dbReference type="InterPro" id="IPR011006">
    <property type="entry name" value="CheY-like_superfamily"/>
</dbReference>
<accession>A0A6J6KXB9</accession>
<dbReference type="GO" id="GO:0000160">
    <property type="term" value="P:phosphorelay signal transduction system"/>
    <property type="evidence" value="ECO:0007669"/>
    <property type="project" value="InterPro"/>
</dbReference>
<dbReference type="GO" id="GO:0003723">
    <property type="term" value="F:RNA binding"/>
    <property type="evidence" value="ECO:0007669"/>
    <property type="project" value="InterPro"/>
</dbReference>
<dbReference type="PROSITE" id="PS50110">
    <property type="entry name" value="RESPONSE_REGULATORY"/>
    <property type="match status" value="1"/>
</dbReference>
<organism evidence="4">
    <name type="scientific">freshwater metagenome</name>
    <dbReference type="NCBI Taxonomy" id="449393"/>
    <lineage>
        <taxon>unclassified sequences</taxon>
        <taxon>metagenomes</taxon>
        <taxon>ecological metagenomes</taxon>
    </lineage>
</organism>
<sequence>MSADKKTTRIVIAEDEAIIRLDLRETLEEEGYEVVADTGRGDTAIELVRQHQPDVAIFDIKMPGMDGLDAARVVSSEKICPVVMLTAFSQREVIEQARDAGALAYLVKPFQKTDLVPAIELAIGRFLEMKTLSGERDALDEQLELRKLLDRAKGLLIDQYSLTEQAAFDFIQKMAMSKRMRMRDVAVAVLSGEIKP</sequence>